<dbReference type="PROSITE" id="PS01047">
    <property type="entry name" value="HMA_1"/>
    <property type="match status" value="2"/>
</dbReference>
<feature type="transmembrane region" description="Helical" evidence="23">
    <location>
        <begin position="407"/>
        <end position="428"/>
    </location>
</feature>
<evidence type="ECO:0000256" key="5">
    <source>
        <dbReference type="ARBA" id="ARBA00022448"/>
    </source>
</evidence>
<evidence type="ECO:0000256" key="14">
    <source>
        <dbReference type="ARBA" id="ARBA00022842"/>
    </source>
</evidence>
<reference evidence="25" key="1">
    <citation type="journal article" date="2017" name="Appl. Environ. Microbiol.">
        <title>Staphylococcus edaphicus sp. nov., isolated in Antarctica, harbours mecC gene and genomic islands with suspected role in adaptation to extreme environment.</title>
        <authorList>
            <person name="Pantucek R."/>
            <person name="Sedlacek I."/>
            <person name="Indrakova A."/>
            <person name="Vrbovska V."/>
            <person name="Maslanova I."/>
            <person name="Kovarovic V."/>
            <person name="Svec P."/>
            <person name="Kralova S."/>
            <person name="Kristofova L."/>
            <person name="Keklakova J."/>
            <person name="Petras P."/>
            <person name="Doskar J."/>
        </authorList>
    </citation>
    <scope>NUCLEOTIDE SEQUENCE</scope>
    <source>
        <strain evidence="25">CCM 8730</strain>
    </source>
</reference>
<keyword evidence="11 23" id="KW-0547">Nucleotide-binding</keyword>
<dbReference type="SUPFAM" id="SSF81653">
    <property type="entry name" value="Calcium ATPase, transduction domain A"/>
    <property type="match status" value="1"/>
</dbReference>
<dbReference type="CDD" id="cd00371">
    <property type="entry name" value="HMA"/>
    <property type="match status" value="2"/>
</dbReference>
<dbReference type="InterPro" id="IPR059000">
    <property type="entry name" value="ATPase_P-type_domA"/>
</dbReference>
<dbReference type="Proteomes" id="UP000223828">
    <property type="component" value="Unassembled WGS sequence"/>
</dbReference>
<feature type="domain" description="HMA" evidence="24">
    <location>
        <begin position="5"/>
        <end position="70"/>
    </location>
</feature>
<dbReference type="Proteomes" id="UP001056588">
    <property type="component" value="Chromosome"/>
</dbReference>
<name>A0A2C6WN99_9STAP</name>
<evidence type="ECO:0000256" key="6">
    <source>
        <dbReference type="ARBA" id="ARBA00022475"/>
    </source>
</evidence>
<dbReference type="Pfam" id="PF00403">
    <property type="entry name" value="HMA"/>
    <property type="match status" value="2"/>
</dbReference>
<evidence type="ECO:0000256" key="11">
    <source>
        <dbReference type="ARBA" id="ARBA00022741"/>
    </source>
</evidence>
<keyword evidence="6 23" id="KW-1003">Cell membrane</keyword>
<feature type="transmembrane region" description="Helical" evidence="23">
    <location>
        <begin position="256"/>
        <end position="274"/>
    </location>
</feature>
<keyword evidence="19 23" id="KW-0472">Membrane</keyword>
<dbReference type="SFLD" id="SFLDS00003">
    <property type="entry name" value="Haloacid_Dehalogenase"/>
    <property type="match status" value="1"/>
</dbReference>
<feature type="transmembrane region" description="Helical" evidence="23">
    <location>
        <begin position="158"/>
        <end position="180"/>
    </location>
</feature>
<dbReference type="AlphaFoldDB" id="A0A2C6WN99"/>
<dbReference type="FunFam" id="3.40.50.1000:FF:000144">
    <property type="entry name" value="copper-transporting ATPase 1 isoform X2"/>
    <property type="match status" value="1"/>
</dbReference>
<evidence type="ECO:0000313" key="28">
    <source>
        <dbReference type="Proteomes" id="UP001056588"/>
    </source>
</evidence>
<keyword evidence="7" id="KW-0597">Phosphoprotein</keyword>
<keyword evidence="10" id="KW-0677">Repeat</keyword>
<dbReference type="OrthoDB" id="9813266at2"/>
<evidence type="ECO:0000256" key="4">
    <source>
        <dbReference type="ARBA" id="ARBA00015102"/>
    </source>
</evidence>
<evidence type="ECO:0000256" key="23">
    <source>
        <dbReference type="RuleBase" id="RU362081"/>
    </source>
</evidence>
<dbReference type="Gene3D" id="3.40.50.1000">
    <property type="entry name" value="HAD superfamily/HAD-like"/>
    <property type="match status" value="1"/>
</dbReference>
<feature type="transmembrane region" description="Helical" evidence="23">
    <location>
        <begin position="769"/>
        <end position="787"/>
    </location>
</feature>
<dbReference type="SFLD" id="SFLDG00002">
    <property type="entry name" value="C1.7:_P-type_atpase_like"/>
    <property type="match status" value="1"/>
</dbReference>
<comment type="similarity">
    <text evidence="2 23">Belongs to the cation transport ATPase (P-type) (TC 3.A.3) family. Type IB subfamily.</text>
</comment>
<dbReference type="GO" id="GO:0043682">
    <property type="term" value="F:P-type divalent copper transporter activity"/>
    <property type="evidence" value="ECO:0007669"/>
    <property type="project" value="TreeGrafter"/>
</dbReference>
<evidence type="ECO:0000313" key="27">
    <source>
        <dbReference type="Proteomes" id="UP000223828"/>
    </source>
</evidence>
<dbReference type="PRINTS" id="PR00943">
    <property type="entry name" value="CUATPASE"/>
</dbReference>
<protein>
    <recommendedName>
        <fullName evidence="4">Copper-exporting P-type ATPase</fullName>
        <ecNumber evidence="3">7.2.2.8</ecNumber>
    </recommendedName>
    <alternativeName>
        <fullName evidence="20">Copper-exporting P-type ATPase A</fullName>
    </alternativeName>
    <alternativeName>
        <fullName evidence="21">Cu(+)-exporting ATPase</fullName>
    </alternativeName>
</protein>
<dbReference type="GO" id="GO:0016887">
    <property type="term" value="F:ATP hydrolysis activity"/>
    <property type="evidence" value="ECO:0007669"/>
    <property type="project" value="InterPro"/>
</dbReference>
<keyword evidence="28" id="KW-1185">Reference proteome</keyword>
<evidence type="ECO:0000256" key="1">
    <source>
        <dbReference type="ARBA" id="ARBA00004651"/>
    </source>
</evidence>
<evidence type="ECO:0000313" key="25">
    <source>
        <dbReference type="EMBL" id="PHK48917.1"/>
    </source>
</evidence>
<keyword evidence="17" id="KW-0186">Copper</keyword>
<keyword evidence="13 23" id="KW-0067">ATP-binding</keyword>
<evidence type="ECO:0000256" key="20">
    <source>
        <dbReference type="ARBA" id="ARBA00029719"/>
    </source>
</evidence>
<dbReference type="CDD" id="cd02094">
    <property type="entry name" value="P-type_ATPase_Cu-like"/>
    <property type="match status" value="1"/>
</dbReference>
<dbReference type="InterPro" id="IPR036163">
    <property type="entry name" value="HMA_dom_sf"/>
</dbReference>
<evidence type="ECO:0000256" key="8">
    <source>
        <dbReference type="ARBA" id="ARBA00022692"/>
    </source>
</evidence>
<feature type="domain" description="HMA" evidence="24">
    <location>
        <begin position="72"/>
        <end position="138"/>
    </location>
</feature>
<dbReference type="GO" id="GO:0005886">
    <property type="term" value="C:plasma membrane"/>
    <property type="evidence" value="ECO:0007669"/>
    <property type="project" value="UniProtKB-SubCell"/>
</dbReference>
<dbReference type="SUPFAM" id="SSF81665">
    <property type="entry name" value="Calcium ATPase, transmembrane domain M"/>
    <property type="match status" value="1"/>
</dbReference>
<dbReference type="Pfam" id="PF00122">
    <property type="entry name" value="E1-E2_ATPase"/>
    <property type="match status" value="1"/>
</dbReference>
<comment type="subcellular location">
    <subcellularLocation>
        <location evidence="1">Cell membrane</location>
        <topology evidence="1">Multi-pass membrane protein</topology>
    </subcellularLocation>
</comment>
<keyword evidence="16 23" id="KW-1133">Transmembrane helix</keyword>
<evidence type="ECO:0000256" key="16">
    <source>
        <dbReference type="ARBA" id="ARBA00022989"/>
    </source>
</evidence>
<evidence type="ECO:0000256" key="17">
    <source>
        <dbReference type="ARBA" id="ARBA00023008"/>
    </source>
</evidence>
<dbReference type="InterPro" id="IPR006122">
    <property type="entry name" value="HMA_Cu_ion-bd"/>
</dbReference>
<comment type="catalytic activity">
    <reaction evidence="22">
        <text>Cu(+)(in) + ATP + H2O = Cu(+)(out) + ADP + phosphate + H(+)</text>
        <dbReference type="Rhea" id="RHEA:25792"/>
        <dbReference type="ChEBI" id="CHEBI:15377"/>
        <dbReference type="ChEBI" id="CHEBI:15378"/>
        <dbReference type="ChEBI" id="CHEBI:30616"/>
        <dbReference type="ChEBI" id="CHEBI:43474"/>
        <dbReference type="ChEBI" id="CHEBI:49552"/>
        <dbReference type="ChEBI" id="CHEBI:456216"/>
        <dbReference type="EC" id="7.2.2.8"/>
    </reaction>
</comment>
<keyword evidence="8 23" id="KW-0812">Transmembrane</keyword>
<dbReference type="InterPro" id="IPR023214">
    <property type="entry name" value="HAD_sf"/>
</dbReference>
<dbReference type="Gene3D" id="3.40.1110.10">
    <property type="entry name" value="Calcium-transporting ATPase, cytoplasmic domain N"/>
    <property type="match status" value="1"/>
</dbReference>
<dbReference type="RefSeq" id="WP_099091027.1">
    <property type="nucleotide sequence ID" value="NZ_CP093217.1"/>
</dbReference>
<dbReference type="SUPFAM" id="SSF55008">
    <property type="entry name" value="HMA, heavy metal-associated domain"/>
    <property type="match status" value="2"/>
</dbReference>
<dbReference type="InterPro" id="IPR036412">
    <property type="entry name" value="HAD-like_sf"/>
</dbReference>
<dbReference type="EMBL" id="MRZN01000021">
    <property type="protein sequence ID" value="PHK48917.1"/>
    <property type="molecule type" value="Genomic_DNA"/>
</dbReference>
<reference evidence="25" key="3">
    <citation type="submission" date="2017-10" db="EMBL/GenBank/DDBJ databases">
        <authorList>
            <person name="Vrbovska V."/>
            <person name="Kovarovic V."/>
            <person name="Indrakova A."/>
        </authorList>
    </citation>
    <scope>NUCLEOTIDE SEQUENCE</scope>
    <source>
        <strain evidence="25">CCM 8730</strain>
    </source>
</reference>
<keyword evidence="15" id="KW-1278">Translocase</keyword>
<dbReference type="Pfam" id="PF00702">
    <property type="entry name" value="Hydrolase"/>
    <property type="match status" value="1"/>
</dbReference>
<evidence type="ECO:0000256" key="15">
    <source>
        <dbReference type="ARBA" id="ARBA00022967"/>
    </source>
</evidence>
<dbReference type="PANTHER" id="PTHR43520:SF8">
    <property type="entry name" value="P-TYPE CU(+) TRANSPORTER"/>
    <property type="match status" value="1"/>
</dbReference>
<dbReference type="FunFam" id="2.70.150.10:FF:000020">
    <property type="entry name" value="Copper-exporting P-type ATPase A"/>
    <property type="match status" value="1"/>
</dbReference>
<sequence length="794" mass="85220">MTEQKKTTIGITGMTCAACANRIEKNLNKLDDVDANVNVTTEKATISYNPTSISTNDLTNTIEKTGYGVLNETTELDVIGMTCAACSNRIEKVLNRVDGVNQATVNLTTENATISYNPNSTSVEALIKKIQKIGYDAQPKKEVADKDSQKKLELKGKLTKLIISALLAAPLLLTMFVHLFGIQMPALLMNPWFQFVLATPVQFIIGWQFYVGAYKNLKNGSANMDVLVALGTSAAYFYSLYEMGKWLFNSIATPHLYFETSAVLITLILFGKYLETRAKTQTTNALNKLLNLQAKEARVLRNNKEQMIPLSDVIEGDYLIIKPGEKIPVDGNIIKGNTSIDESMLTGESMPVEKMINDSVIGSTMNKNGSITIEATKIGQDTALASIIKVVEEAQGSKAPIQRLADIISGFFVPIVVGISVLTFIIWISLVRQGQFEPALIAAITVLVIACPCALGLATPTSIMVGTGKAAENGILFKGGEHIERTHQINTVVLDKTGTITNGKPVVTDFVGDNEALQLLASAEKGSEHPLAEAIVNYGQSKGIQLLEATDFEAIPGYGIKAKIAGQRLVAGNRKLMNEQHIDIKDSEDTMTQFENDGKTAMFIAINQAYSGIIAVADTVKDSTTSAITQLHELDIKVVMLTGDNERTAQAIASQVGIDTVIAQVLPEEKSSQIKSLQAQGKTVAMVGDGVNDAPALVQADIGIAIGTGTEVAIEAADVTILGGDLLLIPKAIKASKSTIRNIRQNLFWAFGYNIAGIPIAALGLLAPWIAGAAMALSSVSVVTNALRLKRMKL</sequence>
<dbReference type="PROSITE" id="PS00154">
    <property type="entry name" value="ATPASE_E1_E2"/>
    <property type="match status" value="1"/>
</dbReference>
<reference evidence="26" key="4">
    <citation type="submission" date="2022-03" db="EMBL/GenBank/DDBJ databases">
        <title>Complete Genome Sequence of Staphylococcus edaphicus strain CCM 8731.</title>
        <authorList>
            <person name="Rimmer C.O."/>
            <person name="Thomas J.C."/>
        </authorList>
    </citation>
    <scope>NUCLEOTIDE SEQUENCE</scope>
    <source>
        <strain evidence="26">CCM 8731</strain>
    </source>
</reference>
<keyword evidence="18" id="KW-0406">Ion transport</keyword>
<dbReference type="EC" id="7.2.2.8" evidence="3"/>
<dbReference type="Gene3D" id="3.30.70.100">
    <property type="match status" value="2"/>
</dbReference>
<feature type="transmembrane region" description="Helical" evidence="23">
    <location>
        <begin position="222"/>
        <end position="241"/>
    </location>
</feature>
<keyword evidence="12" id="KW-0187">Copper transport</keyword>
<dbReference type="GO" id="GO:0005524">
    <property type="term" value="F:ATP binding"/>
    <property type="evidence" value="ECO:0007669"/>
    <property type="project" value="UniProtKB-UniRule"/>
</dbReference>
<evidence type="ECO:0000256" key="9">
    <source>
        <dbReference type="ARBA" id="ARBA00022723"/>
    </source>
</evidence>
<proteinExistence type="inferred from homology"/>
<evidence type="ECO:0000256" key="7">
    <source>
        <dbReference type="ARBA" id="ARBA00022553"/>
    </source>
</evidence>
<dbReference type="InterPro" id="IPR008250">
    <property type="entry name" value="ATPase_P-typ_transduc_dom_A_sf"/>
</dbReference>
<evidence type="ECO:0000256" key="22">
    <source>
        <dbReference type="ARBA" id="ARBA00049289"/>
    </source>
</evidence>
<dbReference type="EMBL" id="CP093217">
    <property type="protein sequence ID" value="UQW81855.1"/>
    <property type="molecule type" value="Genomic_DNA"/>
</dbReference>
<dbReference type="InterPro" id="IPR006121">
    <property type="entry name" value="HMA_dom"/>
</dbReference>
<dbReference type="InterPro" id="IPR001757">
    <property type="entry name" value="P_typ_ATPase"/>
</dbReference>
<dbReference type="InterPro" id="IPR027256">
    <property type="entry name" value="P-typ_ATPase_IB"/>
</dbReference>
<dbReference type="PANTHER" id="PTHR43520">
    <property type="entry name" value="ATP7, ISOFORM B"/>
    <property type="match status" value="1"/>
</dbReference>
<dbReference type="InterPro" id="IPR023298">
    <property type="entry name" value="ATPase_P-typ_TM_dom_sf"/>
</dbReference>
<feature type="transmembrane region" description="Helical" evidence="23">
    <location>
        <begin position="440"/>
        <end position="459"/>
    </location>
</feature>
<accession>A0A2C6WN99</accession>
<dbReference type="SFLD" id="SFLDF00027">
    <property type="entry name" value="p-type_atpase"/>
    <property type="match status" value="1"/>
</dbReference>
<keyword evidence="14" id="KW-0460">Magnesium</keyword>
<gene>
    <name evidence="25" type="ORF">BTJ66_11135</name>
    <name evidence="26" type="ORF">MNY58_01695</name>
</gene>
<reference evidence="27" key="2">
    <citation type="submission" date="2017-10" db="EMBL/GenBank/DDBJ databases">
        <title>Staphylococcus edaphicus sp. nov., isolated in Antarctica, harbouring mecC gene and genomic islands essential in adaptation to extreme environment.</title>
        <authorList>
            <person name="Pantucek R."/>
            <person name="Sedlacek I."/>
            <person name="Indrakova A."/>
            <person name="Vrbovska V."/>
            <person name="Maslanova I."/>
            <person name="Kovarovic V."/>
            <person name="Svec P."/>
            <person name="Kralova S."/>
            <person name="Kristofova L."/>
            <person name="Keklakova J."/>
            <person name="Petras P."/>
            <person name="Doskar J."/>
        </authorList>
    </citation>
    <scope>NUCLEOTIDE SEQUENCE [LARGE SCALE GENOMIC DNA]</scope>
    <source>
        <strain evidence="27">CCM 5085</strain>
    </source>
</reference>
<evidence type="ECO:0000259" key="24">
    <source>
        <dbReference type="PROSITE" id="PS50846"/>
    </source>
</evidence>
<dbReference type="NCBIfam" id="TIGR01511">
    <property type="entry name" value="ATPase-IB1_Cu"/>
    <property type="match status" value="1"/>
</dbReference>
<dbReference type="SUPFAM" id="SSF56784">
    <property type="entry name" value="HAD-like"/>
    <property type="match status" value="1"/>
</dbReference>
<evidence type="ECO:0000256" key="2">
    <source>
        <dbReference type="ARBA" id="ARBA00006024"/>
    </source>
</evidence>
<keyword evidence="5" id="KW-0813">Transport</keyword>
<organism evidence="25 27">
    <name type="scientific">Staphylococcus edaphicus</name>
    <dbReference type="NCBI Taxonomy" id="1955013"/>
    <lineage>
        <taxon>Bacteria</taxon>
        <taxon>Bacillati</taxon>
        <taxon>Bacillota</taxon>
        <taxon>Bacilli</taxon>
        <taxon>Bacillales</taxon>
        <taxon>Staphylococcaceae</taxon>
        <taxon>Staphylococcus</taxon>
    </lineage>
</organism>
<dbReference type="InterPro" id="IPR018303">
    <property type="entry name" value="ATPase_P-typ_P_site"/>
</dbReference>
<evidence type="ECO:0000313" key="26">
    <source>
        <dbReference type="EMBL" id="UQW81855.1"/>
    </source>
</evidence>
<dbReference type="InterPro" id="IPR044492">
    <property type="entry name" value="P_typ_ATPase_HD_dom"/>
</dbReference>
<dbReference type="Gene3D" id="2.70.150.10">
    <property type="entry name" value="Calcium-transporting ATPase, cytoplasmic transduction domain A"/>
    <property type="match status" value="1"/>
</dbReference>
<evidence type="ECO:0000256" key="18">
    <source>
        <dbReference type="ARBA" id="ARBA00023065"/>
    </source>
</evidence>
<dbReference type="NCBIfam" id="TIGR01525">
    <property type="entry name" value="ATPase-IB_hvy"/>
    <property type="match status" value="1"/>
</dbReference>
<feature type="transmembrane region" description="Helical" evidence="23">
    <location>
        <begin position="746"/>
        <end position="763"/>
    </location>
</feature>
<dbReference type="InterPro" id="IPR017969">
    <property type="entry name" value="Heavy-metal-associated_CS"/>
</dbReference>
<dbReference type="GO" id="GO:0005507">
    <property type="term" value="F:copper ion binding"/>
    <property type="evidence" value="ECO:0007669"/>
    <property type="project" value="InterPro"/>
</dbReference>
<dbReference type="GO" id="GO:0140581">
    <property type="term" value="F:P-type monovalent copper transporter activity"/>
    <property type="evidence" value="ECO:0007669"/>
    <property type="project" value="UniProtKB-EC"/>
</dbReference>
<evidence type="ECO:0000256" key="13">
    <source>
        <dbReference type="ARBA" id="ARBA00022840"/>
    </source>
</evidence>
<dbReference type="GO" id="GO:0055070">
    <property type="term" value="P:copper ion homeostasis"/>
    <property type="evidence" value="ECO:0007669"/>
    <property type="project" value="TreeGrafter"/>
</dbReference>
<dbReference type="NCBIfam" id="TIGR00003">
    <property type="entry name" value="copper ion binding protein"/>
    <property type="match status" value="2"/>
</dbReference>
<dbReference type="PRINTS" id="PR00119">
    <property type="entry name" value="CATATPASE"/>
</dbReference>
<keyword evidence="9 23" id="KW-0479">Metal-binding</keyword>
<evidence type="ECO:0000256" key="3">
    <source>
        <dbReference type="ARBA" id="ARBA00012517"/>
    </source>
</evidence>
<evidence type="ECO:0000256" key="12">
    <source>
        <dbReference type="ARBA" id="ARBA00022796"/>
    </source>
</evidence>
<dbReference type="NCBIfam" id="TIGR01494">
    <property type="entry name" value="ATPase_P-type"/>
    <property type="match status" value="1"/>
</dbReference>
<evidence type="ECO:0000256" key="21">
    <source>
        <dbReference type="ARBA" id="ARBA00033239"/>
    </source>
</evidence>
<feature type="transmembrane region" description="Helical" evidence="23">
    <location>
        <begin position="192"/>
        <end position="210"/>
    </location>
</feature>
<dbReference type="InterPro" id="IPR023299">
    <property type="entry name" value="ATPase_P-typ_cyto_dom_N"/>
</dbReference>
<evidence type="ECO:0000256" key="10">
    <source>
        <dbReference type="ARBA" id="ARBA00022737"/>
    </source>
</evidence>
<dbReference type="FunFam" id="3.30.70.100:FF:000005">
    <property type="entry name" value="Copper-exporting P-type ATPase A"/>
    <property type="match status" value="2"/>
</dbReference>
<evidence type="ECO:0000256" key="19">
    <source>
        <dbReference type="ARBA" id="ARBA00023136"/>
    </source>
</evidence>
<dbReference type="PROSITE" id="PS50846">
    <property type="entry name" value="HMA_2"/>
    <property type="match status" value="2"/>
</dbReference>